<gene>
    <name evidence="6" type="ordered locus">Thit_0641</name>
</gene>
<proteinExistence type="inferred from homology"/>
<dbReference type="PRINTS" id="PR00260">
    <property type="entry name" value="CHEMTRNSDUCR"/>
</dbReference>
<keyword evidence="4" id="KW-0175">Coiled coil</keyword>
<dbReference type="InterPro" id="IPR000683">
    <property type="entry name" value="Gfo/Idh/MocA-like_OxRdtase_N"/>
</dbReference>
<evidence type="ECO:0000256" key="1">
    <source>
        <dbReference type="ARBA" id="ARBA00023224"/>
    </source>
</evidence>
<dbReference type="eggNOG" id="COG0840">
    <property type="taxonomic scope" value="Bacteria"/>
</dbReference>
<keyword evidence="7" id="KW-1185">Reference proteome</keyword>
<dbReference type="PANTHER" id="PTHR32089">
    <property type="entry name" value="METHYL-ACCEPTING CHEMOTAXIS PROTEIN MCPB"/>
    <property type="match status" value="1"/>
</dbReference>
<dbReference type="Proteomes" id="UP000001552">
    <property type="component" value="Chromosome"/>
</dbReference>
<dbReference type="SMART" id="SM00283">
    <property type="entry name" value="MA"/>
    <property type="match status" value="1"/>
</dbReference>
<evidence type="ECO:0000313" key="7">
    <source>
        <dbReference type="Proteomes" id="UP000001552"/>
    </source>
</evidence>
<feature type="domain" description="Methyl-accepting transducer" evidence="5">
    <location>
        <begin position="118"/>
        <end position="285"/>
    </location>
</feature>
<dbReference type="Pfam" id="PF01408">
    <property type="entry name" value="GFO_IDH_MocA"/>
    <property type="match status" value="1"/>
</dbReference>
<dbReference type="OrthoDB" id="3192at2"/>
<name>D3T7L0_THEIA</name>
<evidence type="ECO:0000256" key="3">
    <source>
        <dbReference type="PROSITE-ProRule" id="PRU00284"/>
    </source>
</evidence>
<dbReference type="EMBL" id="CP001936">
    <property type="protein sequence ID" value="ADD01942.1"/>
    <property type="molecule type" value="Genomic_DNA"/>
</dbReference>
<dbReference type="SUPFAM" id="SSF51735">
    <property type="entry name" value="NAD(P)-binding Rossmann-fold domains"/>
    <property type="match status" value="1"/>
</dbReference>
<dbReference type="PROSITE" id="PS50111">
    <property type="entry name" value="CHEMOTAXIS_TRANSDUC_2"/>
    <property type="match status" value="1"/>
</dbReference>
<dbReference type="GO" id="GO:0004888">
    <property type="term" value="F:transmembrane signaling receptor activity"/>
    <property type="evidence" value="ECO:0007669"/>
    <property type="project" value="InterPro"/>
</dbReference>
<evidence type="ECO:0000313" key="6">
    <source>
        <dbReference type="EMBL" id="ADD01942.1"/>
    </source>
</evidence>
<evidence type="ECO:0000256" key="2">
    <source>
        <dbReference type="ARBA" id="ARBA00029447"/>
    </source>
</evidence>
<dbReference type="eggNOG" id="COG4091">
    <property type="taxonomic scope" value="Bacteria"/>
</dbReference>
<dbReference type="AlphaFoldDB" id="D3T7L0"/>
<evidence type="ECO:0000259" key="5">
    <source>
        <dbReference type="PROSITE" id="PS50111"/>
    </source>
</evidence>
<sequence>MINVGIVGGGKGGTAILKAIHGLPEVSIVGIADIDENAPGIKLAKEKGIKTFHDCVDLLKIPELDLVIEVTGNPKVQEILYTQKRQETVIIDANAARLMMIIVEAKEDIAKKLYIQAQELAGTAEELSDTIKEIKNAAKEVADGAEELAARGSNLNDSATSARDYAKNIGDVLAFIKRVASQTKLLGLNAAIEAARAGEQGRGFAVVADEVRKLAEDSAQAVEQISNILQNIEQSVEKIVEEISKTAQVTEVQAGATQQIVTEIVQLEYAVENLRKVAQQLVNLS</sequence>
<reference evidence="6" key="1">
    <citation type="submission" date="2010-02" db="EMBL/GenBank/DDBJ databases">
        <title>Complete sequence of Thermoanaerobacter italicus Ab9.</title>
        <authorList>
            <consortium name="US DOE Joint Genome Institute"/>
            <person name="Lucas S."/>
            <person name="Copeland A."/>
            <person name="Lapidus A."/>
            <person name="Cheng J.-F."/>
            <person name="Bruce D."/>
            <person name="Goodwin L."/>
            <person name="Pitluck S."/>
            <person name="Chertkov O."/>
            <person name="Detter J.C."/>
            <person name="Han C."/>
            <person name="Tapia R."/>
            <person name="Land M."/>
            <person name="Hauser L."/>
            <person name="Kyrpides N."/>
            <person name="Mikhailova N."/>
            <person name="Hemme C.L."/>
            <person name="Woyke T."/>
        </authorList>
    </citation>
    <scope>NUCLEOTIDE SEQUENCE [LARGE SCALE GENOMIC DNA]</scope>
    <source>
        <strain evidence="6">Ab9</strain>
    </source>
</reference>
<organism evidence="6 7">
    <name type="scientific">Thermoanaerobacter italicus (strain DSM 9252 / Ab9)</name>
    <dbReference type="NCBI Taxonomy" id="580331"/>
    <lineage>
        <taxon>Bacteria</taxon>
        <taxon>Bacillati</taxon>
        <taxon>Bacillota</taxon>
        <taxon>Clostridia</taxon>
        <taxon>Thermoanaerobacterales</taxon>
        <taxon>Thermoanaerobacteraceae</taxon>
        <taxon>Thermoanaerobacter</taxon>
    </lineage>
</organism>
<dbReference type="GO" id="GO:0016020">
    <property type="term" value="C:membrane"/>
    <property type="evidence" value="ECO:0007669"/>
    <property type="project" value="InterPro"/>
</dbReference>
<accession>D3T7L0</accession>
<dbReference type="GO" id="GO:0006935">
    <property type="term" value="P:chemotaxis"/>
    <property type="evidence" value="ECO:0007669"/>
    <property type="project" value="InterPro"/>
</dbReference>
<dbReference type="Gene3D" id="3.40.50.720">
    <property type="entry name" value="NAD(P)-binding Rossmann-like Domain"/>
    <property type="match status" value="1"/>
</dbReference>
<protein>
    <submittedName>
        <fullName evidence="6">Methyl-accepting chemotaxis sensory transducer</fullName>
    </submittedName>
</protein>
<evidence type="ECO:0000256" key="4">
    <source>
        <dbReference type="SAM" id="Coils"/>
    </source>
</evidence>
<dbReference type="InterPro" id="IPR036291">
    <property type="entry name" value="NAD(P)-bd_dom_sf"/>
</dbReference>
<dbReference type="InterPro" id="IPR004090">
    <property type="entry name" value="Chemotax_Me-accpt_rcpt"/>
</dbReference>
<dbReference type="HOGENOM" id="CLU_085649_0_0_9"/>
<comment type="similarity">
    <text evidence="2">Belongs to the methyl-accepting chemotaxis (MCP) protein family.</text>
</comment>
<feature type="coiled-coil region" evidence="4">
    <location>
        <begin position="117"/>
        <end position="151"/>
    </location>
</feature>
<dbReference type="Gene3D" id="1.10.287.950">
    <property type="entry name" value="Methyl-accepting chemotaxis protein"/>
    <property type="match status" value="1"/>
</dbReference>
<dbReference type="RefSeq" id="WP_012994753.1">
    <property type="nucleotide sequence ID" value="NC_013921.1"/>
</dbReference>
<dbReference type="KEGG" id="tit:Thit_0641"/>
<keyword evidence="1 3" id="KW-0807">Transducer</keyword>
<dbReference type="PANTHER" id="PTHR32089:SF112">
    <property type="entry name" value="LYSOZYME-LIKE PROTEIN-RELATED"/>
    <property type="match status" value="1"/>
</dbReference>
<dbReference type="InterPro" id="IPR004089">
    <property type="entry name" value="MCPsignal_dom"/>
</dbReference>
<dbReference type="GO" id="GO:0007165">
    <property type="term" value="P:signal transduction"/>
    <property type="evidence" value="ECO:0007669"/>
    <property type="project" value="UniProtKB-KW"/>
</dbReference>
<dbReference type="SUPFAM" id="SSF58104">
    <property type="entry name" value="Methyl-accepting chemotaxis protein (MCP) signaling domain"/>
    <property type="match status" value="1"/>
</dbReference>
<dbReference type="Pfam" id="PF00015">
    <property type="entry name" value="MCPsignal"/>
    <property type="match status" value="1"/>
</dbReference>
<dbReference type="GO" id="GO:0000166">
    <property type="term" value="F:nucleotide binding"/>
    <property type="evidence" value="ECO:0007669"/>
    <property type="project" value="InterPro"/>
</dbReference>